<dbReference type="PRINTS" id="PR00738">
    <property type="entry name" value="GLHYDRLASE20"/>
</dbReference>
<dbReference type="InterPro" id="IPR038901">
    <property type="entry name" value="HEXDC-like"/>
</dbReference>
<dbReference type="Gene3D" id="3.20.20.80">
    <property type="entry name" value="Glycosidases"/>
    <property type="match status" value="1"/>
</dbReference>
<feature type="active site" description="Proton donor" evidence="3">
    <location>
        <position position="226"/>
    </location>
</feature>
<dbReference type="SUPFAM" id="SSF51445">
    <property type="entry name" value="(Trans)glycosidases"/>
    <property type="match status" value="1"/>
</dbReference>
<evidence type="ECO:0000256" key="2">
    <source>
        <dbReference type="ARBA" id="ARBA00022801"/>
    </source>
</evidence>
<evidence type="ECO:0000313" key="7">
    <source>
        <dbReference type="Proteomes" id="UP000193834"/>
    </source>
</evidence>
<dbReference type="AlphaFoldDB" id="A0A1X7KSH3"/>
<dbReference type="OrthoDB" id="383771at2"/>
<evidence type="ECO:0000313" key="6">
    <source>
        <dbReference type="EMBL" id="SMG44426.1"/>
    </source>
</evidence>
<dbReference type="Gene3D" id="1.20.120.670">
    <property type="entry name" value="N-acetyl-b-d-glucoasminidase"/>
    <property type="match status" value="1"/>
</dbReference>
<sequence>MKIHFQGDIDGLLSGLHELQGQLGIEIDLSGVSVTVEQAAGDIQVTWQEGRGAIRYEEPIHFFRALGLLLEQIREDKEGTITETPQFSYNGTMIDASRNAVPNMSLVKQMLRAMALMGLNGFMLYTEDTYEIKERPYFGYMRGRYTQEELREIDDYAQQFGIEVVACIQTLGHLAHALKWDPMMELRDAEDILLVGYEDTYVLIEQMVKVAAESLRTKRIHIGMDEAFALGLGRYLIKNGFRHRFDIMNEHLGRVLEITDRYGMKPMMWSDMYFHLLKEGTDGQEIEGDGISADAVAQIPKGVDFVYWDYYATEQRSYEINIERHQKLGSDPIFAGGVWIWGIMSPNYGKTWHNTNPALMACKKHGLREVFATAWGDNGQETNHLTMLPGLQLFAEHGYTAGEVDQERIKARFATCTGQSFDDYWELTYMDETPGVTKDNMHSSNSSKFLLWQDTMIGLYDKHVEGKLGEQLAEHYAKMAVRLQDAYEQATGDHRLIFDLYVKLSAVLAKKTTLGLQVTQAYQSKDKEAMEELATTLIPHVRELVDRARKAHRKLWMTTNKPFGWEVMDIRYGGVLARLQSAEDRLTDWVEGQIERMEELEAERLPFLFQSPPETDVVGQGHFYHRIVTASGLSLI</sequence>
<dbReference type="InterPro" id="IPR041063">
    <property type="entry name" value="Glyco_H_20C_C"/>
</dbReference>
<feature type="domain" description="Glycoside hydrolase family 20 catalytic" evidence="4">
    <location>
        <begin position="87"/>
        <end position="273"/>
    </location>
</feature>
<protein>
    <submittedName>
        <fullName evidence="6">Glycosyl hydrolase family 20, catalytic domain</fullName>
    </submittedName>
</protein>
<dbReference type="GO" id="GO:0004563">
    <property type="term" value="F:beta-N-acetylhexosaminidase activity"/>
    <property type="evidence" value="ECO:0007669"/>
    <property type="project" value="InterPro"/>
</dbReference>
<dbReference type="EMBL" id="FXAZ01000003">
    <property type="protein sequence ID" value="SMG44426.1"/>
    <property type="molecule type" value="Genomic_DNA"/>
</dbReference>
<organism evidence="6 7">
    <name type="scientific">Paenibacillus aquistagni</name>
    <dbReference type="NCBI Taxonomy" id="1852522"/>
    <lineage>
        <taxon>Bacteria</taxon>
        <taxon>Bacillati</taxon>
        <taxon>Bacillota</taxon>
        <taxon>Bacilli</taxon>
        <taxon>Bacillales</taxon>
        <taxon>Paenibacillaceae</taxon>
        <taxon>Paenibacillus</taxon>
    </lineage>
</organism>
<dbReference type="PANTHER" id="PTHR21040">
    <property type="entry name" value="BCDNA.GH04120"/>
    <property type="match status" value="1"/>
</dbReference>
<dbReference type="InterPro" id="IPR015883">
    <property type="entry name" value="Glyco_hydro_20_cat"/>
</dbReference>
<feature type="domain" description="Glycoside Hydrolase 20C C-terminal" evidence="5">
    <location>
        <begin position="422"/>
        <end position="613"/>
    </location>
</feature>
<dbReference type="CDD" id="cd06565">
    <property type="entry name" value="GH20_GcnA-like"/>
    <property type="match status" value="1"/>
</dbReference>
<dbReference type="Proteomes" id="UP000193834">
    <property type="component" value="Unassembled WGS sequence"/>
</dbReference>
<accession>A0A1X7KSH3</accession>
<gene>
    <name evidence="6" type="ORF">SAMN06295960_2653</name>
</gene>
<evidence type="ECO:0000256" key="1">
    <source>
        <dbReference type="ARBA" id="ARBA00006285"/>
    </source>
</evidence>
<proteinExistence type="inferred from homology"/>
<dbReference type="Pfam" id="PF00728">
    <property type="entry name" value="Glyco_hydro_20"/>
    <property type="match status" value="1"/>
</dbReference>
<name>A0A1X7KSH3_9BACL</name>
<dbReference type="STRING" id="1852522.SAMN06295960_2653"/>
<dbReference type="InterPro" id="IPR025705">
    <property type="entry name" value="Beta_hexosaminidase_sua/sub"/>
</dbReference>
<keyword evidence="7" id="KW-1185">Reference proteome</keyword>
<evidence type="ECO:0000259" key="5">
    <source>
        <dbReference type="Pfam" id="PF18088"/>
    </source>
</evidence>
<evidence type="ECO:0000259" key="4">
    <source>
        <dbReference type="Pfam" id="PF00728"/>
    </source>
</evidence>
<reference evidence="6 7" key="1">
    <citation type="submission" date="2017-04" db="EMBL/GenBank/DDBJ databases">
        <authorList>
            <person name="Afonso C.L."/>
            <person name="Miller P.J."/>
            <person name="Scott M.A."/>
            <person name="Spackman E."/>
            <person name="Goraichik I."/>
            <person name="Dimitrov K.M."/>
            <person name="Suarez D.L."/>
            <person name="Swayne D.E."/>
        </authorList>
    </citation>
    <scope>NUCLEOTIDE SEQUENCE [LARGE SCALE GENOMIC DNA]</scope>
    <source>
        <strain evidence="6 7">11</strain>
    </source>
</reference>
<keyword evidence="2 6" id="KW-0378">Hydrolase</keyword>
<dbReference type="RefSeq" id="WP_085494826.1">
    <property type="nucleotide sequence ID" value="NZ_FXAZ01000003.1"/>
</dbReference>
<dbReference type="InterPro" id="IPR017853">
    <property type="entry name" value="GH"/>
</dbReference>
<evidence type="ECO:0000256" key="3">
    <source>
        <dbReference type="PIRSR" id="PIRSR625705-1"/>
    </source>
</evidence>
<comment type="similarity">
    <text evidence="1">Belongs to the glycosyl hydrolase 20 family.</text>
</comment>
<dbReference type="PANTHER" id="PTHR21040:SF8">
    <property type="entry name" value="BCDNA.GH04120"/>
    <property type="match status" value="1"/>
</dbReference>
<dbReference type="GO" id="GO:0005975">
    <property type="term" value="P:carbohydrate metabolic process"/>
    <property type="evidence" value="ECO:0007669"/>
    <property type="project" value="InterPro"/>
</dbReference>
<dbReference type="Pfam" id="PF18088">
    <property type="entry name" value="Glyco_H_20C_C"/>
    <property type="match status" value="1"/>
</dbReference>